<feature type="region of interest" description="Disordered" evidence="8">
    <location>
        <begin position="1"/>
        <end position="109"/>
    </location>
</feature>
<dbReference type="InterPro" id="IPR006620">
    <property type="entry name" value="Pro_4_hyd_alph"/>
</dbReference>
<dbReference type="SMART" id="SM00702">
    <property type="entry name" value="P4Hc"/>
    <property type="match status" value="1"/>
</dbReference>
<dbReference type="Pfam" id="PF13640">
    <property type="entry name" value="2OG-FeII_Oxy_3"/>
    <property type="match status" value="1"/>
</dbReference>
<accession>A0A1Y1I8U3</accession>
<dbReference type="InterPro" id="IPR044862">
    <property type="entry name" value="Pro_4_hyd_alph_FE2OG_OXY"/>
</dbReference>
<evidence type="ECO:0000256" key="4">
    <source>
        <dbReference type="ARBA" id="ARBA00022964"/>
    </source>
</evidence>
<dbReference type="AlphaFoldDB" id="A0A1Y1I8U3"/>
<dbReference type="PROSITE" id="PS51471">
    <property type="entry name" value="FE2OG_OXY"/>
    <property type="match status" value="1"/>
</dbReference>
<dbReference type="EMBL" id="DF237141">
    <property type="protein sequence ID" value="GAQ84518.1"/>
    <property type="molecule type" value="Genomic_DNA"/>
</dbReference>
<dbReference type="PANTHER" id="PTHR10869:SF246">
    <property type="entry name" value="TRANSMEMBRANE PROLYL 4-HYDROXYLASE"/>
    <property type="match status" value="1"/>
</dbReference>
<feature type="compositionally biased region" description="Basic and acidic residues" evidence="8">
    <location>
        <begin position="16"/>
        <end position="25"/>
    </location>
</feature>
<dbReference type="OMA" id="NEENTKG"/>
<organism evidence="10 11">
    <name type="scientific">Klebsormidium nitens</name>
    <name type="common">Green alga</name>
    <name type="synonym">Ulothrix nitens</name>
    <dbReference type="NCBI Taxonomy" id="105231"/>
    <lineage>
        <taxon>Eukaryota</taxon>
        <taxon>Viridiplantae</taxon>
        <taxon>Streptophyta</taxon>
        <taxon>Klebsormidiophyceae</taxon>
        <taxon>Klebsormidiales</taxon>
        <taxon>Klebsormidiaceae</taxon>
        <taxon>Klebsormidium</taxon>
    </lineage>
</organism>
<dbReference type="GO" id="GO:0005506">
    <property type="term" value="F:iron ion binding"/>
    <property type="evidence" value="ECO:0007669"/>
    <property type="project" value="InterPro"/>
</dbReference>
<dbReference type="PANTHER" id="PTHR10869">
    <property type="entry name" value="PROLYL 4-HYDROXYLASE ALPHA SUBUNIT"/>
    <property type="match status" value="1"/>
</dbReference>
<dbReference type="InterPro" id="IPR045054">
    <property type="entry name" value="P4HA-like"/>
</dbReference>
<evidence type="ECO:0000256" key="1">
    <source>
        <dbReference type="ARBA" id="ARBA00001961"/>
    </source>
</evidence>
<dbReference type="STRING" id="105231.A0A1Y1I8U3"/>
<evidence type="ECO:0000256" key="3">
    <source>
        <dbReference type="ARBA" id="ARBA00022723"/>
    </source>
</evidence>
<keyword evidence="11" id="KW-1185">Reference proteome</keyword>
<dbReference type="Gene3D" id="2.60.120.620">
    <property type="entry name" value="q2cbj1_9rhob like domain"/>
    <property type="match status" value="1"/>
</dbReference>
<dbReference type="GO" id="GO:0005789">
    <property type="term" value="C:endoplasmic reticulum membrane"/>
    <property type="evidence" value="ECO:0007669"/>
    <property type="project" value="UniProtKB-SubCell"/>
</dbReference>
<name>A0A1Y1I8U3_KLENI</name>
<dbReference type="OrthoDB" id="420380at2759"/>
<dbReference type="InterPro" id="IPR005123">
    <property type="entry name" value="Oxoglu/Fe-dep_dioxygenase_dom"/>
</dbReference>
<keyword evidence="5" id="KW-0560">Oxidoreductase</keyword>
<evidence type="ECO:0000256" key="7">
    <source>
        <dbReference type="ARBA" id="ARBA00049169"/>
    </source>
</evidence>
<evidence type="ECO:0000313" key="11">
    <source>
        <dbReference type="Proteomes" id="UP000054558"/>
    </source>
</evidence>
<keyword evidence="6" id="KW-0408">Iron</keyword>
<evidence type="ECO:0000256" key="6">
    <source>
        <dbReference type="ARBA" id="ARBA00023004"/>
    </source>
</evidence>
<protein>
    <submittedName>
        <fullName evidence="10">Prolyl 4-hydroxylase alpha subunit</fullName>
    </submittedName>
</protein>
<feature type="domain" description="Fe2OG dioxygenase" evidence="9">
    <location>
        <begin position="212"/>
        <end position="329"/>
    </location>
</feature>
<evidence type="ECO:0000256" key="2">
    <source>
        <dbReference type="ARBA" id="ARBA00004648"/>
    </source>
</evidence>
<keyword evidence="4" id="KW-0223">Dioxygenase</keyword>
<evidence type="ECO:0000259" key="9">
    <source>
        <dbReference type="PROSITE" id="PS51471"/>
    </source>
</evidence>
<gene>
    <name evidence="10" type="ORF">KFL_001920190</name>
</gene>
<feature type="compositionally biased region" description="Polar residues" evidence="8">
    <location>
        <begin position="1"/>
        <end position="14"/>
    </location>
</feature>
<comment type="subcellular location">
    <subcellularLocation>
        <location evidence="2">Endoplasmic reticulum membrane</location>
        <topology evidence="2">Single-pass type II membrane protein</topology>
    </subcellularLocation>
</comment>
<dbReference type="Proteomes" id="UP000054558">
    <property type="component" value="Unassembled WGS sequence"/>
</dbReference>
<proteinExistence type="predicted"/>
<keyword evidence="3" id="KW-0479">Metal-binding</keyword>
<comment type="catalytic activity">
    <reaction evidence="7">
        <text>L-prolyl-[collagen] + 2-oxoglutarate + O2 = trans-4-hydroxy-L-prolyl-[collagen] + succinate + CO2</text>
        <dbReference type="Rhea" id="RHEA:18945"/>
        <dbReference type="Rhea" id="RHEA-COMP:11676"/>
        <dbReference type="Rhea" id="RHEA-COMP:11680"/>
        <dbReference type="ChEBI" id="CHEBI:15379"/>
        <dbReference type="ChEBI" id="CHEBI:16526"/>
        <dbReference type="ChEBI" id="CHEBI:16810"/>
        <dbReference type="ChEBI" id="CHEBI:30031"/>
        <dbReference type="ChEBI" id="CHEBI:50342"/>
        <dbReference type="ChEBI" id="CHEBI:61965"/>
        <dbReference type="EC" id="1.14.11.2"/>
    </reaction>
</comment>
<evidence type="ECO:0000313" key="10">
    <source>
        <dbReference type="EMBL" id="GAQ84518.1"/>
    </source>
</evidence>
<dbReference type="GO" id="GO:0005783">
    <property type="term" value="C:endoplasmic reticulum"/>
    <property type="evidence" value="ECO:0000318"/>
    <property type="project" value="GO_Central"/>
</dbReference>
<reference evidence="10 11" key="1">
    <citation type="journal article" date="2014" name="Nat. Commun.">
        <title>Klebsormidium flaccidum genome reveals primary factors for plant terrestrial adaptation.</title>
        <authorList>
            <person name="Hori K."/>
            <person name="Maruyama F."/>
            <person name="Fujisawa T."/>
            <person name="Togashi T."/>
            <person name="Yamamoto N."/>
            <person name="Seo M."/>
            <person name="Sato S."/>
            <person name="Yamada T."/>
            <person name="Mori H."/>
            <person name="Tajima N."/>
            <person name="Moriyama T."/>
            <person name="Ikeuchi M."/>
            <person name="Watanabe M."/>
            <person name="Wada H."/>
            <person name="Kobayashi K."/>
            <person name="Saito M."/>
            <person name="Masuda T."/>
            <person name="Sasaki-Sekimoto Y."/>
            <person name="Mashiguchi K."/>
            <person name="Awai K."/>
            <person name="Shimojima M."/>
            <person name="Masuda S."/>
            <person name="Iwai M."/>
            <person name="Nobusawa T."/>
            <person name="Narise T."/>
            <person name="Kondo S."/>
            <person name="Saito H."/>
            <person name="Sato R."/>
            <person name="Murakawa M."/>
            <person name="Ihara Y."/>
            <person name="Oshima-Yamada Y."/>
            <person name="Ohtaka K."/>
            <person name="Satoh M."/>
            <person name="Sonobe K."/>
            <person name="Ishii M."/>
            <person name="Ohtani R."/>
            <person name="Kanamori-Sato M."/>
            <person name="Honoki R."/>
            <person name="Miyazaki D."/>
            <person name="Mochizuki H."/>
            <person name="Umetsu J."/>
            <person name="Higashi K."/>
            <person name="Shibata D."/>
            <person name="Kamiya Y."/>
            <person name="Sato N."/>
            <person name="Nakamura Y."/>
            <person name="Tabata S."/>
            <person name="Ida S."/>
            <person name="Kurokawa K."/>
            <person name="Ohta H."/>
        </authorList>
    </citation>
    <scope>NUCLEOTIDE SEQUENCE [LARGE SCALE GENOMIC DNA]</scope>
    <source>
        <strain evidence="10 11">NIES-2285</strain>
    </source>
</reference>
<evidence type="ECO:0000256" key="5">
    <source>
        <dbReference type="ARBA" id="ARBA00023002"/>
    </source>
</evidence>
<dbReference type="GO" id="GO:0004656">
    <property type="term" value="F:procollagen-proline 4-dioxygenase activity"/>
    <property type="evidence" value="ECO:0000318"/>
    <property type="project" value="GO_Central"/>
</dbReference>
<sequence>MANTKGQRGSNATRKLNREPGRDAGKAGSGTGTTKVKHQNGSKIGTVKPTWKSAGTGSGTGAKVVPSKSAKETVQTLPDTTSDEESEAGNRSLNGRVSGSEPEPEWVEPRRKLVPVTETGRNYVSRFAYQVLSFKPRALLYHGFATSEQCDEMVALAKRKKLTPSLTKGQRPGDPQRARTSWGVFLPPKADGSGVVGELERKLAEAIMIPEDHGEEFNVLRYEIGQKYTAHFDDPCRNPGLRESGRMASFLLYLSDVAEGGETCFPCENGDEADSDCDGFAGFKVKPRKGDALLFYTFRPDGTHDEASLHCSCPVVRGEKWVATKWIHEKPVY</sequence>
<dbReference type="GO" id="GO:0031418">
    <property type="term" value="F:L-ascorbic acid binding"/>
    <property type="evidence" value="ECO:0007669"/>
    <property type="project" value="InterPro"/>
</dbReference>
<evidence type="ECO:0000256" key="8">
    <source>
        <dbReference type="SAM" id="MobiDB-lite"/>
    </source>
</evidence>
<comment type="cofactor">
    <cofactor evidence="1">
        <name>L-ascorbate</name>
        <dbReference type="ChEBI" id="CHEBI:38290"/>
    </cofactor>
</comment>